<protein>
    <submittedName>
        <fullName evidence="2">Uncharacterized protein</fullName>
    </submittedName>
</protein>
<proteinExistence type="predicted"/>
<dbReference type="AlphaFoldDB" id="A0A8J4E2N2"/>
<sequence length="77" mass="8379">MQSWAGMAPAPDGLCSRQRMAQLAPPRSGQGVPGTQLQPNWAAEREPNRRRRLATGYPTGTGPGTQLASWVPRWVPN</sequence>
<feature type="region of interest" description="Disordered" evidence="1">
    <location>
        <begin position="1"/>
        <end position="68"/>
    </location>
</feature>
<dbReference type="EMBL" id="BOPG01000044">
    <property type="protein sequence ID" value="GIJ59141.1"/>
    <property type="molecule type" value="Genomic_DNA"/>
</dbReference>
<gene>
    <name evidence="2" type="ORF">Vau01_066570</name>
</gene>
<organism evidence="2 3">
    <name type="scientific">Virgisporangium aurantiacum</name>
    <dbReference type="NCBI Taxonomy" id="175570"/>
    <lineage>
        <taxon>Bacteria</taxon>
        <taxon>Bacillati</taxon>
        <taxon>Actinomycetota</taxon>
        <taxon>Actinomycetes</taxon>
        <taxon>Micromonosporales</taxon>
        <taxon>Micromonosporaceae</taxon>
        <taxon>Virgisporangium</taxon>
    </lineage>
</organism>
<evidence type="ECO:0000256" key="1">
    <source>
        <dbReference type="SAM" id="MobiDB-lite"/>
    </source>
</evidence>
<evidence type="ECO:0000313" key="3">
    <source>
        <dbReference type="Proteomes" id="UP000612585"/>
    </source>
</evidence>
<comment type="caution">
    <text evidence="2">The sequence shown here is derived from an EMBL/GenBank/DDBJ whole genome shotgun (WGS) entry which is preliminary data.</text>
</comment>
<evidence type="ECO:0000313" key="2">
    <source>
        <dbReference type="EMBL" id="GIJ59141.1"/>
    </source>
</evidence>
<name>A0A8J4E2N2_9ACTN</name>
<accession>A0A8J4E2N2</accession>
<dbReference type="Proteomes" id="UP000612585">
    <property type="component" value="Unassembled WGS sequence"/>
</dbReference>
<reference evidence="2" key="1">
    <citation type="submission" date="2021-01" db="EMBL/GenBank/DDBJ databases">
        <title>Whole genome shotgun sequence of Virgisporangium aurantiacum NBRC 16421.</title>
        <authorList>
            <person name="Komaki H."/>
            <person name="Tamura T."/>
        </authorList>
    </citation>
    <scope>NUCLEOTIDE SEQUENCE</scope>
    <source>
        <strain evidence="2">NBRC 16421</strain>
    </source>
</reference>
<keyword evidence="3" id="KW-1185">Reference proteome</keyword>